<dbReference type="GO" id="GO:0003700">
    <property type="term" value="F:DNA-binding transcription factor activity"/>
    <property type="evidence" value="ECO:0007669"/>
    <property type="project" value="InterPro"/>
</dbReference>
<dbReference type="Pfam" id="PF01371">
    <property type="entry name" value="Trp_repressor"/>
    <property type="match status" value="1"/>
</dbReference>
<dbReference type="InterPro" id="IPR038116">
    <property type="entry name" value="TrpR-like_sf"/>
</dbReference>
<sequence length="117" mass="13583">MKKTFSKVNPYLKNQITKSFAQTLVDFTDLNDMLTFLKDFFSEKELEMFSKRLAVSYWLKKGRSYSNITNNLKASSATISQVSSLMKSKGMEEALKKMDAEEWATLWSKKIKKFVGR</sequence>
<evidence type="ECO:0008006" key="3">
    <source>
        <dbReference type="Google" id="ProtNLM"/>
    </source>
</evidence>
<protein>
    <recommendedName>
        <fullName evidence="3">TrpR like protein, YerC/YecD</fullName>
    </recommendedName>
</protein>
<dbReference type="AlphaFoldDB" id="A0A1F7X491"/>
<proteinExistence type="predicted"/>
<dbReference type="EMBL" id="MGFQ01000019">
    <property type="protein sequence ID" value="OGM09827.1"/>
    <property type="molecule type" value="Genomic_DNA"/>
</dbReference>
<dbReference type="Gene3D" id="1.10.1270.10">
    <property type="entry name" value="TrpR-like"/>
    <property type="match status" value="1"/>
</dbReference>
<reference evidence="1 2" key="1">
    <citation type="journal article" date="2016" name="Nat. Commun.">
        <title>Thousands of microbial genomes shed light on interconnected biogeochemical processes in an aquifer system.</title>
        <authorList>
            <person name="Anantharaman K."/>
            <person name="Brown C.T."/>
            <person name="Hug L.A."/>
            <person name="Sharon I."/>
            <person name="Castelle C.J."/>
            <person name="Probst A.J."/>
            <person name="Thomas B.C."/>
            <person name="Singh A."/>
            <person name="Wilkins M.J."/>
            <person name="Karaoz U."/>
            <person name="Brodie E.L."/>
            <person name="Williams K.H."/>
            <person name="Hubbard S.S."/>
            <person name="Banfield J.F."/>
        </authorList>
    </citation>
    <scope>NUCLEOTIDE SEQUENCE [LARGE SCALE GENOMIC DNA]</scope>
</reference>
<evidence type="ECO:0000313" key="2">
    <source>
        <dbReference type="Proteomes" id="UP000176939"/>
    </source>
</evidence>
<dbReference type="GO" id="GO:0043565">
    <property type="term" value="F:sequence-specific DNA binding"/>
    <property type="evidence" value="ECO:0007669"/>
    <property type="project" value="InterPro"/>
</dbReference>
<evidence type="ECO:0000313" key="1">
    <source>
        <dbReference type="EMBL" id="OGM09827.1"/>
    </source>
</evidence>
<dbReference type="InterPro" id="IPR010921">
    <property type="entry name" value="Trp_repressor/repl_initiator"/>
</dbReference>
<accession>A0A1F7X491</accession>
<organism evidence="1 2">
    <name type="scientific">Candidatus Woesebacteria bacterium RBG_13_36_22</name>
    <dbReference type="NCBI Taxonomy" id="1802478"/>
    <lineage>
        <taxon>Bacteria</taxon>
        <taxon>Candidatus Woeseibacteriota</taxon>
    </lineage>
</organism>
<dbReference type="Proteomes" id="UP000176939">
    <property type="component" value="Unassembled WGS sequence"/>
</dbReference>
<dbReference type="InterPro" id="IPR000831">
    <property type="entry name" value="Trp_repress"/>
</dbReference>
<comment type="caution">
    <text evidence="1">The sequence shown here is derived from an EMBL/GenBank/DDBJ whole genome shotgun (WGS) entry which is preliminary data.</text>
</comment>
<dbReference type="SUPFAM" id="SSF48295">
    <property type="entry name" value="TrpR-like"/>
    <property type="match status" value="1"/>
</dbReference>
<name>A0A1F7X491_9BACT</name>
<gene>
    <name evidence="1" type="ORF">A2Z67_03445</name>
</gene>